<gene>
    <name evidence="3" type="ORF">EQG49_11145</name>
</gene>
<dbReference type="PANTHER" id="PTHR39184">
    <property type="match status" value="1"/>
</dbReference>
<sequence length="434" mass="51054">MTFTVGKEVNPHFKRFWEFKDQFNILKGGRNSFKSSVVAMRSVKKMLAYVKQDETANVIVIRKTGKSLRDSVYKKIQWAIKKFDATDQFDFQKSPLMIQHKSTGSTFYFYGHDDYEKLKSNDVENVIVVWFEESAEFKNEEEFDQTESTFMRQKHPLADFVRFIWTYNPPRNPYSWINKWASDMKTTPGWYVDESTYLDDVLGFVTDDMLRAIENIKIRDIDYYRYLYLGEAVGLGTNVWNMDFFHIVDAIPNDDDLLYILMSADIGHQQSATAVSAYGYSRLGRVYLLDTYYYSPAGKVVKKAPSELSQEVHEFEERVMHEFGLNIWKRTIDSAEGGFRNQYYLDFHIRWDPVNKALTEEQMTDYAIDLLGKDLMYIINRGSNDIFVTQQQNYRWDIKTVEAGNPKVIKEDDHTSDNFRYMARDNAKLLGLQR</sequence>
<evidence type="ECO:0000259" key="2">
    <source>
        <dbReference type="Pfam" id="PF17288"/>
    </source>
</evidence>
<dbReference type="InterPro" id="IPR052380">
    <property type="entry name" value="Viral_DNA_packaging_terminase"/>
</dbReference>
<dbReference type="Pfam" id="PF04466">
    <property type="entry name" value="Terminase_3"/>
    <property type="match status" value="1"/>
</dbReference>
<reference evidence="4" key="1">
    <citation type="submission" date="2019-03" db="EMBL/GenBank/DDBJ databases">
        <title>Weissella sp. 26KH-42 Genome sequencing.</title>
        <authorList>
            <person name="Heo J."/>
            <person name="Kim S.-J."/>
            <person name="Kim J.-S."/>
            <person name="Hong S.-B."/>
            <person name="Kwon S.-W."/>
        </authorList>
    </citation>
    <scope>NUCLEOTIDE SEQUENCE [LARGE SCALE GENOMIC DNA]</scope>
    <source>
        <strain evidence="4">26KH-42</strain>
    </source>
</reference>
<keyword evidence="4" id="KW-1185">Reference proteome</keyword>
<evidence type="ECO:0000259" key="1">
    <source>
        <dbReference type="Pfam" id="PF04466"/>
    </source>
</evidence>
<accession>A0A4P6YVV7</accession>
<feature type="domain" description="Phage terminase large subunit C-terminal" evidence="2">
    <location>
        <begin position="265"/>
        <end position="422"/>
    </location>
</feature>
<dbReference type="Pfam" id="PF17288">
    <property type="entry name" value="Terminase_3C"/>
    <property type="match status" value="1"/>
</dbReference>
<dbReference type="InterPro" id="IPR035413">
    <property type="entry name" value="Terminase_L_C"/>
</dbReference>
<protein>
    <submittedName>
        <fullName evidence="3">PBSX family phage terminase large subunit</fullName>
    </submittedName>
</protein>
<dbReference type="InterPro" id="IPR006437">
    <property type="entry name" value="Phage_terminase_lsu"/>
</dbReference>
<dbReference type="InterPro" id="IPR035412">
    <property type="entry name" value="Terminase_L_N"/>
</dbReference>
<proteinExistence type="predicted"/>
<dbReference type="RefSeq" id="WP_133364039.1">
    <property type="nucleotide sequence ID" value="NZ_CP037940.1"/>
</dbReference>
<dbReference type="PANTHER" id="PTHR39184:SF1">
    <property type="entry name" value="PBSX PHAGE TERMINASE LARGE SUBUNIT"/>
    <property type="match status" value="1"/>
</dbReference>
<dbReference type="Gene3D" id="3.40.50.300">
    <property type="entry name" value="P-loop containing nucleotide triphosphate hydrolases"/>
    <property type="match status" value="1"/>
</dbReference>
<evidence type="ECO:0000313" key="4">
    <source>
        <dbReference type="Proteomes" id="UP000292886"/>
    </source>
</evidence>
<organism evidence="3 4">
    <name type="scientific">Periweissella cryptocerci</name>
    <dbReference type="NCBI Taxonomy" id="2506420"/>
    <lineage>
        <taxon>Bacteria</taxon>
        <taxon>Bacillati</taxon>
        <taxon>Bacillota</taxon>
        <taxon>Bacilli</taxon>
        <taxon>Lactobacillales</taxon>
        <taxon>Lactobacillaceae</taxon>
        <taxon>Periweissella</taxon>
    </lineage>
</organism>
<dbReference type="KEGG" id="wei:EQG49_11145"/>
<feature type="domain" description="Phage terminase large subunit N-terminal" evidence="1">
    <location>
        <begin position="21"/>
        <end position="231"/>
    </location>
</feature>
<dbReference type="AlphaFoldDB" id="A0A4P6YVV7"/>
<dbReference type="Gene3D" id="3.30.420.280">
    <property type="match status" value="1"/>
</dbReference>
<dbReference type="NCBIfam" id="TIGR01547">
    <property type="entry name" value="phage_term_2"/>
    <property type="match status" value="1"/>
</dbReference>
<name>A0A4P6YVV7_9LACO</name>
<dbReference type="InterPro" id="IPR027417">
    <property type="entry name" value="P-loop_NTPase"/>
</dbReference>
<evidence type="ECO:0000313" key="3">
    <source>
        <dbReference type="EMBL" id="QBO36962.1"/>
    </source>
</evidence>
<dbReference type="EMBL" id="CP037940">
    <property type="protein sequence ID" value="QBO36962.1"/>
    <property type="molecule type" value="Genomic_DNA"/>
</dbReference>
<dbReference type="OrthoDB" id="9768556at2"/>
<dbReference type="Proteomes" id="UP000292886">
    <property type="component" value="Chromosome"/>
</dbReference>